<feature type="compositionally biased region" description="Gly residues" evidence="1">
    <location>
        <begin position="26"/>
        <end position="39"/>
    </location>
</feature>
<accession>A0ABW5U661</accession>
<proteinExistence type="predicted"/>
<dbReference type="RefSeq" id="WP_386375746.1">
    <property type="nucleotide sequence ID" value="NZ_JBHUMP010000021.1"/>
</dbReference>
<feature type="compositionally biased region" description="Basic and acidic residues" evidence="1">
    <location>
        <begin position="40"/>
        <end position="59"/>
    </location>
</feature>
<gene>
    <name evidence="2" type="ORF">ACFSUD_17220</name>
</gene>
<evidence type="ECO:0000256" key="1">
    <source>
        <dbReference type="SAM" id="MobiDB-lite"/>
    </source>
</evidence>
<evidence type="ECO:0000313" key="2">
    <source>
        <dbReference type="EMBL" id="MFD2741319.1"/>
    </source>
</evidence>
<dbReference type="Proteomes" id="UP001597474">
    <property type="component" value="Unassembled WGS sequence"/>
</dbReference>
<organism evidence="2 3">
    <name type="scientific">Sulfitobacter aestuarii</name>
    <dbReference type="NCBI Taxonomy" id="2161676"/>
    <lineage>
        <taxon>Bacteria</taxon>
        <taxon>Pseudomonadati</taxon>
        <taxon>Pseudomonadota</taxon>
        <taxon>Alphaproteobacteria</taxon>
        <taxon>Rhodobacterales</taxon>
        <taxon>Roseobacteraceae</taxon>
        <taxon>Sulfitobacter</taxon>
    </lineage>
</organism>
<comment type="caution">
    <text evidence="2">The sequence shown here is derived from an EMBL/GenBank/DDBJ whole genome shotgun (WGS) entry which is preliminary data.</text>
</comment>
<feature type="region of interest" description="Disordered" evidence="1">
    <location>
        <begin position="20"/>
        <end position="59"/>
    </location>
</feature>
<evidence type="ECO:0000313" key="3">
    <source>
        <dbReference type="Proteomes" id="UP001597474"/>
    </source>
</evidence>
<protein>
    <submittedName>
        <fullName evidence="2">Uncharacterized protein</fullName>
    </submittedName>
</protein>
<dbReference type="EMBL" id="JBHUMP010000021">
    <property type="protein sequence ID" value="MFD2741319.1"/>
    <property type="molecule type" value="Genomic_DNA"/>
</dbReference>
<keyword evidence="3" id="KW-1185">Reference proteome</keyword>
<reference evidence="3" key="1">
    <citation type="journal article" date="2019" name="Int. J. Syst. Evol. Microbiol.">
        <title>The Global Catalogue of Microorganisms (GCM) 10K type strain sequencing project: providing services to taxonomists for standard genome sequencing and annotation.</title>
        <authorList>
            <consortium name="The Broad Institute Genomics Platform"/>
            <consortium name="The Broad Institute Genome Sequencing Center for Infectious Disease"/>
            <person name="Wu L."/>
            <person name="Ma J."/>
        </authorList>
    </citation>
    <scope>NUCLEOTIDE SEQUENCE [LARGE SCALE GENOMIC DNA]</scope>
    <source>
        <strain evidence="3">TISTR 2562</strain>
    </source>
</reference>
<sequence length="101" mass="10856">MSFDDQIDLSALVGVSTIELGNEDAGTGGPIGPLGGGGPYDRRSPAGKERAARQAERDRKIRAGLKAREAWTDDQFLEEDRLLATQIEQMLAERAACRAAV</sequence>
<name>A0ABW5U661_9RHOB</name>